<dbReference type="Proteomes" id="UP000309747">
    <property type="component" value="Unassembled WGS sequence"/>
</dbReference>
<keyword evidence="1" id="KW-0597">Phosphoprotein</keyword>
<dbReference type="AlphaFoldDB" id="A0A4V5MVH1"/>
<organism evidence="3 4">
    <name type="scientific">Paracoccus gahaiensis</name>
    <dbReference type="NCBI Taxonomy" id="1706839"/>
    <lineage>
        <taxon>Bacteria</taxon>
        <taxon>Pseudomonadati</taxon>
        <taxon>Pseudomonadota</taxon>
        <taxon>Alphaproteobacteria</taxon>
        <taxon>Rhodobacterales</taxon>
        <taxon>Paracoccaceae</taxon>
        <taxon>Paracoccus</taxon>
    </lineage>
</organism>
<dbReference type="SMART" id="SM00448">
    <property type="entry name" value="REC"/>
    <property type="match status" value="1"/>
</dbReference>
<feature type="domain" description="Response regulatory" evidence="2">
    <location>
        <begin position="10"/>
        <end position="121"/>
    </location>
</feature>
<accession>A0A4V5MVH1</accession>
<reference evidence="3 4" key="1">
    <citation type="submission" date="2019-04" db="EMBL/GenBank/DDBJ databases">
        <authorList>
            <person name="Li J."/>
        </authorList>
    </citation>
    <scope>NUCLEOTIDE SEQUENCE [LARGE SCALE GENOMIC DNA]</scope>
    <source>
        <strain evidence="3 4">KCTC 42687</strain>
    </source>
</reference>
<comment type="caution">
    <text evidence="3">The sequence shown here is derived from an EMBL/GenBank/DDBJ whole genome shotgun (WGS) entry which is preliminary data.</text>
</comment>
<evidence type="ECO:0000313" key="3">
    <source>
        <dbReference type="EMBL" id="TJZ92028.1"/>
    </source>
</evidence>
<dbReference type="InterPro" id="IPR001789">
    <property type="entry name" value="Sig_transdc_resp-reg_receiver"/>
</dbReference>
<evidence type="ECO:0000259" key="2">
    <source>
        <dbReference type="PROSITE" id="PS50110"/>
    </source>
</evidence>
<dbReference type="OrthoDB" id="582170at2"/>
<sequence length="139" mass="14623">MSAPGLAGRHILLVEDDYFAAEDLATALDLAGARVVGPAASVDQALDLIARTSRLDGAVVDINLGGAMSYDVVDRLRAQGVPVIFASGYDHRAIAAAYRDVPLCEKPVDLQRCARLLFGGDRVPVAPGISRPGPTRRAD</sequence>
<dbReference type="InterPro" id="IPR011006">
    <property type="entry name" value="CheY-like_superfamily"/>
</dbReference>
<feature type="modified residue" description="4-aspartylphosphate" evidence="1">
    <location>
        <position position="61"/>
    </location>
</feature>
<dbReference type="PROSITE" id="PS50110">
    <property type="entry name" value="RESPONSE_REGULATORY"/>
    <property type="match status" value="1"/>
</dbReference>
<dbReference type="Gene3D" id="3.40.50.2300">
    <property type="match status" value="1"/>
</dbReference>
<dbReference type="SUPFAM" id="SSF52172">
    <property type="entry name" value="CheY-like"/>
    <property type="match status" value="1"/>
</dbReference>
<protein>
    <submittedName>
        <fullName evidence="3">Response regulator</fullName>
    </submittedName>
</protein>
<keyword evidence="4" id="KW-1185">Reference proteome</keyword>
<evidence type="ECO:0000256" key="1">
    <source>
        <dbReference type="PROSITE-ProRule" id="PRU00169"/>
    </source>
</evidence>
<name>A0A4V5MVH1_9RHOB</name>
<dbReference type="EMBL" id="SUNI01000006">
    <property type="protein sequence ID" value="TJZ92028.1"/>
    <property type="molecule type" value="Genomic_DNA"/>
</dbReference>
<dbReference type="RefSeq" id="WP_136885860.1">
    <property type="nucleotide sequence ID" value="NZ_SUNI01000006.1"/>
</dbReference>
<evidence type="ECO:0000313" key="4">
    <source>
        <dbReference type="Proteomes" id="UP000309747"/>
    </source>
</evidence>
<dbReference type="Pfam" id="PF00072">
    <property type="entry name" value="Response_reg"/>
    <property type="match status" value="1"/>
</dbReference>
<proteinExistence type="predicted"/>
<dbReference type="GO" id="GO:0000160">
    <property type="term" value="P:phosphorelay signal transduction system"/>
    <property type="evidence" value="ECO:0007669"/>
    <property type="project" value="InterPro"/>
</dbReference>
<gene>
    <name evidence="3" type="ORF">FA743_09440</name>
</gene>